<evidence type="ECO:0000259" key="2">
    <source>
        <dbReference type="Pfam" id="PF26616"/>
    </source>
</evidence>
<dbReference type="EMBL" id="JH717845">
    <property type="protein sequence ID" value="EWY87538.1"/>
    <property type="molecule type" value="Genomic_DNA"/>
</dbReference>
<feature type="transmembrane region" description="Helical" evidence="1">
    <location>
        <begin position="413"/>
        <end position="435"/>
    </location>
</feature>
<reference evidence="3 4" key="1">
    <citation type="submission" date="2011-06" db="EMBL/GenBank/DDBJ databases">
        <title>The Genome Sequence of Fusarium oxysporum FOSC 3-a.</title>
        <authorList>
            <consortium name="The Broad Institute Genome Sequencing Platform"/>
            <person name="Ma L.-J."/>
            <person name="Gale L.R."/>
            <person name="Schwartz D.C."/>
            <person name="Zhou S."/>
            <person name="Corby-Kistler H."/>
            <person name="Young S.K."/>
            <person name="Zeng Q."/>
            <person name="Gargeya S."/>
            <person name="Fitzgerald M."/>
            <person name="Haas B."/>
            <person name="Abouelleil A."/>
            <person name="Alvarado L."/>
            <person name="Arachchi H.M."/>
            <person name="Berlin A."/>
            <person name="Brown A."/>
            <person name="Chapman S.B."/>
            <person name="Chen Z."/>
            <person name="Dunbar C."/>
            <person name="Freedman E."/>
            <person name="Gearin G."/>
            <person name="Gellesch M."/>
            <person name="Goldberg J."/>
            <person name="Griggs A."/>
            <person name="Gujja S."/>
            <person name="Heiman D."/>
            <person name="Howarth C."/>
            <person name="Larson L."/>
            <person name="Lui A."/>
            <person name="MacDonald P.J.P."/>
            <person name="Mehta T."/>
            <person name="Montmayeur A."/>
            <person name="Murphy C."/>
            <person name="Neiman D."/>
            <person name="Pearson M."/>
            <person name="Priest M."/>
            <person name="Roberts A."/>
            <person name="Saif S."/>
            <person name="Shea T."/>
            <person name="Shenoy N."/>
            <person name="Sisk P."/>
            <person name="Stolte C."/>
            <person name="Sykes S."/>
            <person name="Wortman J."/>
            <person name="Nusbaum C."/>
            <person name="Birren B."/>
        </authorList>
    </citation>
    <scope>NUCLEOTIDE SEQUENCE [LARGE SCALE GENOMIC DNA]</scope>
    <source>
        <strain evidence="4">FOSC 3-a</strain>
    </source>
</reference>
<keyword evidence="1" id="KW-1133">Transmembrane helix</keyword>
<sequence>MKPDSLELTLSATNLSSFQAMPPDIKCQEISAAQSASGLISALTKTKPRLFSPTTTKVKFQTVHSCEDDDDYGNIETDLVLQDRDFNGSFKKHARLPGATFIYVFQDHSWAPLNISTQSTSQILSLIKAPDELLRILQGFGHPNQSFGTDCAYGYGSRIIQEDAGKIPTSNTISHEYAFAYILGYIAKTGRSSNPWSERKMGVYHEFSNRRELWVILQPTKVALDLPSSYLSLSKHRMSPHTLLFSSSFPTSTAYLQYLENQIKTKSRKVRQPVQKAPNDLSISMVQDLQYHSELLHNAHIQFESNKEVLNGLRSIITGYSDEIESFDQLATRHQVMSCISQIEVSLKWINSMLQLIEQISNLMTMLSYVRQIQATSENTSRLTCLTEASRKDQDTMLDIAMSAKKDSELMKVIAITSLITLPTILTTGLFSTGFVTSGLSVGVAGEQSRVTNQALIYTFTTLALTTFVSAALYLWYQRNQLKY</sequence>
<keyword evidence="1" id="KW-0472">Membrane</keyword>
<dbReference type="Proteomes" id="UP000030753">
    <property type="component" value="Unassembled WGS sequence"/>
</dbReference>
<feature type="transmembrane region" description="Helical" evidence="1">
    <location>
        <begin position="455"/>
        <end position="477"/>
    </location>
</feature>
<dbReference type="Pfam" id="PF26616">
    <property type="entry name" value="CorA-like"/>
    <property type="match status" value="1"/>
</dbReference>
<protein>
    <recommendedName>
        <fullName evidence="2">CorA-like transporter domain-containing protein</fullName>
    </recommendedName>
</protein>
<dbReference type="Gene3D" id="1.20.58.340">
    <property type="entry name" value="Magnesium transport protein CorA, transmembrane region"/>
    <property type="match status" value="1"/>
</dbReference>
<proteinExistence type="predicted"/>
<dbReference type="HOGENOM" id="CLU_563859_0_0_1"/>
<organism evidence="3 4">
    <name type="scientific">Fusarium oxysporum NRRL 32931</name>
    <dbReference type="NCBI Taxonomy" id="660029"/>
    <lineage>
        <taxon>Eukaryota</taxon>
        <taxon>Fungi</taxon>
        <taxon>Dikarya</taxon>
        <taxon>Ascomycota</taxon>
        <taxon>Pezizomycotina</taxon>
        <taxon>Sordariomycetes</taxon>
        <taxon>Hypocreomycetidae</taxon>
        <taxon>Hypocreales</taxon>
        <taxon>Nectriaceae</taxon>
        <taxon>Fusarium</taxon>
        <taxon>Fusarium oxysporum species complex</taxon>
    </lineage>
</organism>
<feature type="domain" description="CorA-like transporter" evidence="2">
    <location>
        <begin position="33"/>
        <end position="222"/>
    </location>
</feature>
<gene>
    <name evidence="3" type="ORF">FOYG_11729</name>
</gene>
<accession>W9HY63</accession>
<dbReference type="OrthoDB" id="5392974at2759"/>
<name>W9HY63_FUSOX</name>
<keyword evidence="1" id="KW-0812">Transmembrane</keyword>
<evidence type="ECO:0000313" key="4">
    <source>
        <dbReference type="Proteomes" id="UP000030753"/>
    </source>
</evidence>
<evidence type="ECO:0000313" key="3">
    <source>
        <dbReference type="EMBL" id="EWY87538.1"/>
    </source>
</evidence>
<dbReference type="AlphaFoldDB" id="W9HY63"/>
<dbReference type="InterPro" id="IPR058257">
    <property type="entry name" value="CorA-like_dom"/>
</dbReference>
<evidence type="ECO:0000256" key="1">
    <source>
        <dbReference type="SAM" id="Phobius"/>
    </source>
</evidence>